<dbReference type="InterPro" id="IPR045318">
    <property type="entry name" value="EZH1/2-like"/>
</dbReference>
<dbReference type="PROSITE" id="PS50280">
    <property type="entry name" value="SET"/>
    <property type="match status" value="1"/>
</dbReference>
<dbReference type="Proteomes" id="UP001371456">
    <property type="component" value="Unassembled WGS sequence"/>
</dbReference>
<dbReference type="PROSITE" id="PS51633">
    <property type="entry name" value="CXC"/>
    <property type="match status" value="1"/>
</dbReference>
<dbReference type="InterPro" id="IPR001214">
    <property type="entry name" value="SET_dom"/>
</dbReference>
<evidence type="ECO:0000256" key="3">
    <source>
        <dbReference type="ARBA" id="ARBA00022691"/>
    </source>
</evidence>
<organism evidence="9 10">
    <name type="scientific">Solanum bulbocastanum</name>
    <name type="common">Wild potato</name>
    <dbReference type="NCBI Taxonomy" id="147425"/>
    <lineage>
        <taxon>Eukaryota</taxon>
        <taxon>Viridiplantae</taxon>
        <taxon>Streptophyta</taxon>
        <taxon>Embryophyta</taxon>
        <taxon>Tracheophyta</taxon>
        <taxon>Spermatophyta</taxon>
        <taxon>Magnoliopsida</taxon>
        <taxon>eudicotyledons</taxon>
        <taxon>Gunneridae</taxon>
        <taxon>Pentapetalae</taxon>
        <taxon>asterids</taxon>
        <taxon>lamiids</taxon>
        <taxon>Solanales</taxon>
        <taxon>Solanaceae</taxon>
        <taxon>Solanoideae</taxon>
        <taxon>Solaneae</taxon>
        <taxon>Solanum</taxon>
    </lineage>
</organism>
<proteinExistence type="predicted"/>
<feature type="domain" description="SET" evidence="7">
    <location>
        <begin position="722"/>
        <end position="873"/>
    </location>
</feature>
<keyword evidence="2" id="KW-0808">Transferase</keyword>
<keyword evidence="3" id="KW-0949">S-adenosyl-L-methionine</keyword>
<keyword evidence="10" id="KW-1185">Reference proteome</keyword>
<evidence type="ECO:0000259" key="8">
    <source>
        <dbReference type="PROSITE" id="PS51633"/>
    </source>
</evidence>
<name>A0AAN8U845_SOLBU</name>
<dbReference type="SMART" id="SM01114">
    <property type="entry name" value="CXC"/>
    <property type="match status" value="1"/>
</dbReference>
<dbReference type="InterPro" id="IPR025778">
    <property type="entry name" value="Hist-Lys_N-MeTrfase_plant"/>
</dbReference>
<accession>A0AAN8U845</accession>
<keyword evidence="4" id="KW-0805">Transcription regulation</keyword>
<protein>
    <submittedName>
        <fullName evidence="9">Uncharacterized protein</fullName>
    </submittedName>
</protein>
<keyword evidence="5" id="KW-0804">Transcription</keyword>
<feature type="domain" description="CXC" evidence="8">
    <location>
        <begin position="685"/>
        <end position="786"/>
    </location>
</feature>
<evidence type="ECO:0000256" key="2">
    <source>
        <dbReference type="ARBA" id="ARBA00022679"/>
    </source>
</evidence>
<dbReference type="GO" id="GO:0031507">
    <property type="term" value="P:heterochromatin formation"/>
    <property type="evidence" value="ECO:0007669"/>
    <property type="project" value="TreeGrafter"/>
</dbReference>
<dbReference type="InterPro" id="IPR046341">
    <property type="entry name" value="SET_dom_sf"/>
</dbReference>
<dbReference type="SUPFAM" id="SSF82199">
    <property type="entry name" value="SET domain"/>
    <property type="match status" value="1"/>
</dbReference>
<dbReference type="PANTHER" id="PTHR45747:SF4">
    <property type="entry name" value="HISTONE-LYSINE N-METHYLTRANSFERASE E(Z)"/>
    <property type="match status" value="1"/>
</dbReference>
<dbReference type="PANTHER" id="PTHR45747">
    <property type="entry name" value="HISTONE-LYSINE N-METHYLTRANSFERASE E(Z)"/>
    <property type="match status" value="1"/>
</dbReference>
<evidence type="ECO:0000256" key="1">
    <source>
        <dbReference type="ARBA" id="ARBA00022603"/>
    </source>
</evidence>
<evidence type="ECO:0000256" key="4">
    <source>
        <dbReference type="ARBA" id="ARBA00023015"/>
    </source>
</evidence>
<evidence type="ECO:0000256" key="5">
    <source>
        <dbReference type="ARBA" id="ARBA00023163"/>
    </source>
</evidence>
<dbReference type="GO" id="GO:0140951">
    <property type="term" value="F:histone H3K27 trimethyltransferase activity"/>
    <property type="evidence" value="ECO:0007669"/>
    <property type="project" value="UniProtKB-EC"/>
</dbReference>
<evidence type="ECO:0000313" key="10">
    <source>
        <dbReference type="Proteomes" id="UP001371456"/>
    </source>
</evidence>
<sequence length="1140" mass="128145">MAGTSSILIGQLTIDLPDNLVSHAAVEIDAPEGTTIEADEFLSVTESLKEQFASKRADYVKKRTEENAQKAYDLGEFFLKLSTERKNLIVHGADISIDLLSKRQQDVINMQTGIGSSNGDNDSNSCEDDGYASSEIRLGSSIAVNSAVCPIILPQVERLPQYTTWVFLHRNQEMPVNQSVVGCRRIYYDKNSGEALICSDSEEELLEDKQEKKFVEYEDVMLRSTIQQIGLSDTVLELLGQFLSRKPSEVKLFPIWFFWLYYRDKSQSSVYLIQARYEDLVKDKHECPSKNENIQGTPDLFLDNDLDAALDSFDTLFCRRCLVFDCQSHGCSQDLIFPAEKQLPWCSPDVDKEPCCSNCYRLKESEAGLTPSRIANHGENHVQPSEIANNIEVSGREYLSRTSNSCESESASLIARDISENIGSELRLLCDITTVQRSASPSNRKSDCKVGSTKGKCKRIAETVLVATKKRQINLMAVESDYITSGSVVSKDLNLHSNSHKDFKDVSSCSLESQQPQCGRTSRREVSPVLGSKNSLQGEGFGCQYEEAASEKNGMNHDNTLRENEFGDENNCNQEIDGDKPWRPLEKALFEKGLEMFGRSSCMIARNLLHGLKTCWEVFQYMNNSENKLSLVSDGVNGMFQGSFKGDGHTIMGNQPRRKSRFLHRRGRVRRLKYTGKSAGYNALRKRISQRKDKLCRHYNPCNCQVPCGKECPCIVNGTLCEKYCGCKSIKNCKNHFRGCFCIKGQCRSRQCPCFAVDRECDPDVCRNCWISCGDGTLDIPPHRGGNNDCENMKLLLKQHQRILLGRSDVSGWGAFLKCVLDAYRKGDKLKFANHSPDPNCYPKVIMAGGDHKVGIFAKQRICAGEELFYDYCYAPDTPHVWARKPEAPTTRKFFLEDLMCLAGVLSCRLYNDAYWWKSDKLKIANQSPDPSCYPKVIMAAGVTELVYLPKKEFVQERNSSIITIISQIQCLPGIDEELFYDYHYHLFLERVYWTFIVVMSKPHGSNSDKWTKDKAMILIHSLHDDARKCVFNGSTLNGPRWREVIDEFWMNSGNTMLVFTQQSNEATGVGKEPLSCDDYSDGNVTSSGTGTGKWTMTDQSMAIDDGSSTCCLFVHGNNMSLSSSGTESDTTLGITSYAL</sequence>
<dbReference type="Pfam" id="PF18264">
    <property type="entry name" value="preSET_CXC"/>
    <property type="match status" value="1"/>
</dbReference>
<dbReference type="PROSITE" id="PS51576">
    <property type="entry name" value="SAM_MT43_EZ"/>
    <property type="match status" value="1"/>
</dbReference>
<reference evidence="9 10" key="1">
    <citation type="submission" date="2024-02" db="EMBL/GenBank/DDBJ databases">
        <title>de novo genome assembly of Solanum bulbocastanum strain 11H21.</title>
        <authorList>
            <person name="Hosaka A.J."/>
        </authorList>
    </citation>
    <scope>NUCLEOTIDE SEQUENCE [LARGE SCALE GENOMIC DNA]</scope>
    <source>
        <tissue evidence="9">Young leaves</tissue>
    </source>
</reference>
<dbReference type="Pfam" id="PF00856">
    <property type="entry name" value="SET"/>
    <property type="match status" value="1"/>
</dbReference>
<gene>
    <name evidence="9" type="ORF">RDI58_006093</name>
</gene>
<dbReference type="Gene3D" id="2.170.270.10">
    <property type="entry name" value="SET domain"/>
    <property type="match status" value="2"/>
</dbReference>
<comment type="caution">
    <text evidence="9">The sequence shown here is derived from an EMBL/GenBank/DDBJ whole genome shotgun (WGS) entry which is preliminary data.</text>
</comment>
<dbReference type="GO" id="GO:0032259">
    <property type="term" value="P:methylation"/>
    <property type="evidence" value="ECO:0007669"/>
    <property type="project" value="UniProtKB-KW"/>
</dbReference>
<dbReference type="InterPro" id="IPR026489">
    <property type="entry name" value="CXC_dom"/>
</dbReference>
<dbReference type="GO" id="GO:0031519">
    <property type="term" value="C:PcG protein complex"/>
    <property type="evidence" value="ECO:0007669"/>
    <property type="project" value="InterPro"/>
</dbReference>
<dbReference type="EMBL" id="JBANQN010000002">
    <property type="protein sequence ID" value="KAK6798391.1"/>
    <property type="molecule type" value="Genomic_DNA"/>
</dbReference>
<dbReference type="SMART" id="SM00317">
    <property type="entry name" value="SET"/>
    <property type="match status" value="1"/>
</dbReference>
<comment type="catalytic activity">
    <reaction evidence="6">
        <text>L-lysyl(27)-[histone H3] + 3 S-adenosyl-L-methionine = N(6),N(6),N(6)-trimethyl-L-lysyl(27)-[histone H3] + 3 S-adenosyl-L-homocysteine + 3 H(+)</text>
        <dbReference type="Rhea" id="RHEA:60292"/>
        <dbReference type="Rhea" id="RHEA-COMP:15535"/>
        <dbReference type="Rhea" id="RHEA-COMP:15548"/>
        <dbReference type="ChEBI" id="CHEBI:15378"/>
        <dbReference type="ChEBI" id="CHEBI:29969"/>
        <dbReference type="ChEBI" id="CHEBI:57856"/>
        <dbReference type="ChEBI" id="CHEBI:59789"/>
        <dbReference type="ChEBI" id="CHEBI:61961"/>
        <dbReference type="EC" id="2.1.1.356"/>
    </reaction>
</comment>
<dbReference type="InterPro" id="IPR033467">
    <property type="entry name" value="Tesmin/TSO1-like_CXC"/>
</dbReference>
<dbReference type="InterPro" id="IPR041355">
    <property type="entry name" value="Pre-SET_CXC"/>
</dbReference>
<dbReference type="GO" id="GO:0003682">
    <property type="term" value="F:chromatin binding"/>
    <property type="evidence" value="ECO:0007669"/>
    <property type="project" value="TreeGrafter"/>
</dbReference>
<dbReference type="Pfam" id="PF25996">
    <property type="entry name" value="HTH_CLF_N"/>
    <property type="match status" value="1"/>
</dbReference>
<evidence type="ECO:0000256" key="6">
    <source>
        <dbReference type="ARBA" id="ARBA00048568"/>
    </source>
</evidence>
<dbReference type="AlphaFoldDB" id="A0AAN8U845"/>
<keyword evidence="1" id="KW-0489">Methyltransferase</keyword>
<evidence type="ECO:0000259" key="7">
    <source>
        <dbReference type="PROSITE" id="PS50280"/>
    </source>
</evidence>
<dbReference type="InterPro" id="IPR058609">
    <property type="entry name" value="HTH_CLF-like"/>
</dbReference>
<evidence type="ECO:0000313" key="9">
    <source>
        <dbReference type="EMBL" id="KAK6798391.1"/>
    </source>
</evidence>